<comment type="caution">
    <text evidence="1">The sequence shown here is derived from an EMBL/GenBank/DDBJ whole genome shotgun (WGS) entry which is preliminary data.</text>
</comment>
<protein>
    <recommendedName>
        <fullName evidence="3">Peptidase S1 domain-containing protein</fullName>
    </recommendedName>
</protein>
<dbReference type="InterPro" id="IPR009003">
    <property type="entry name" value="Peptidase_S1_PA"/>
</dbReference>
<gene>
    <name evidence="1" type="ORF">KQX54_004304</name>
</gene>
<proteinExistence type="predicted"/>
<name>A0AAV7I049_COTGL</name>
<dbReference type="EMBL" id="JAHXZJ010002609">
    <property type="protein sequence ID" value="KAH0539360.1"/>
    <property type="molecule type" value="Genomic_DNA"/>
</dbReference>
<organism evidence="1 2">
    <name type="scientific">Cotesia glomerata</name>
    <name type="common">Lepidopteran parasitic wasp</name>
    <name type="synonym">Apanteles glomeratus</name>
    <dbReference type="NCBI Taxonomy" id="32391"/>
    <lineage>
        <taxon>Eukaryota</taxon>
        <taxon>Metazoa</taxon>
        <taxon>Ecdysozoa</taxon>
        <taxon>Arthropoda</taxon>
        <taxon>Hexapoda</taxon>
        <taxon>Insecta</taxon>
        <taxon>Pterygota</taxon>
        <taxon>Neoptera</taxon>
        <taxon>Endopterygota</taxon>
        <taxon>Hymenoptera</taxon>
        <taxon>Apocrita</taxon>
        <taxon>Ichneumonoidea</taxon>
        <taxon>Braconidae</taxon>
        <taxon>Microgastrinae</taxon>
        <taxon>Cotesia</taxon>
    </lineage>
</organism>
<dbReference type="Proteomes" id="UP000826195">
    <property type="component" value="Unassembled WGS sequence"/>
</dbReference>
<sequence length="441" mass="51336">MKTYEKLIIFFVVCSVTNGFHSKLKKNSPLFIVLNTNGNEDFVCQGVLISPSLILSIGDCARSLYFSSNNNDTYIYDSSLNRKYIRRSGYYFIRNVALINTEDPVITENQDDYIFKLASDVENINFTKCKLQSVESDIIKDYSCASENNLQNVTKMGHHNYIHCAVIDYDNIKYGDLLTCSRKNSEEMVLVGFEYHLYYKWSSKYPTEPISMQFINLSYLGMIIRHKLNSVQWMYEKDFFLSPKNKRIFSILTAKIGIKKLTPLRMVSKVNNVEEERIACNGVLITRRILLASGTCIYENFKLYKHDYAFIYNDQLMKIIIDENNIFFNENLSRNFDPSLRNFALIINKEEMNPQYAIEYFYHFARNDDKINFTDCVVQTPSDLTTLDEAHSCMSSEYSDTINRVKNVNKINCPNIDSLWIFLAHWPILIIKTILLENGAI</sequence>
<dbReference type="SUPFAM" id="SSF50494">
    <property type="entry name" value="Trypsin-like serine proteases"/>
    <property type="match status" value="1"/>
</dbReference>
<dbReference type="AlphaFoldDB" id="A0AAV7I049"/>
<accession>A0AAV7I049</accession>
<evidence type="ECO:0000313" key="2">
    <source>
        <dbReference type="Proteomes" id="UP000826195"/>
    </source>
</evidence>
<evidence type="ECO:0000313" key="1">
    <source>
        <dbReference type="EMBL" id="KAH0539360.1"/>
    </source>
</evidence>
<keyword evidence="2" id="KW-1185">Reference proteome</keyword>
<reference evidence="1 2" key="1">
    <citation type="journal article" date="2021" name="J. Hered.">
        <title>A chromosome-level genome assembly of the parasitoid wasp, Cotesia glomerata (Hymenoptera: Braconidae).</title>
        <authorList>
            <person name="Pinto B.J."/>
            <person name="Weis J.J."/>
            <person name="Gamble T."/>
            <person name="Ode P.J."/>
            <person name="Paul R."/>
            <person name="Zaspel J.M."/>
        </authorList>
    </citation>
    <scope>NUCLEOTIDE SEQUENCE [LARGE SCALE GENOMIC DNA]</scope>
    <source>
        <strain evidence="1">CgM1</strain>
    </source>
</reference>
<evidence type="ECO:0008006" key="3">
    <source>
        <dbReference type="Google" id="ProtNLM"/>
    </source>
</evidence>